<dbReference type="AlphaFoldDB" id="A0A2Z4LVP9"/>
<keyword evidence="4" id="KW-1185">Reference proteome</keyword>
<keyword evidence="1" id="KW-0812">Transmembrane</keyword>
<evidence type="ECO:0000313" key="3">
    <source>
        <dbReference type="EMBL" id="AWX45832.1"/>
    </source>
</evidence>
<gene>
    <name evidence="3" type="ORF">HME9304_02862</name>
</gene>
<dbReference type="Pfam" id="PF06580">
    <property type="entry name" value="His_kinase"/>
    <property type="match status" value="1"/>
</dbReference>
<dbReference type="PANTHER" id="PTHR34220">
    <property type="entry name" value="SENSOR HISTIDINE KINASE YPDA"/>
    <property type="match status" value="1"/>
</dbReference>
<dbReference type="KEGG" id="spon:HME9304_02862"/>
<evidence type="ECO:0000259" key="2">
    <source>
        <dbReference type="Pfam" id="PF06580"/>
    </source>
</evidence>
<keyword evidence="1" id="KW-0472">Membrane</keyword>
<dbReference type="GO" id="GO:0016020">
    <property type="term" value="C:membrane"/>
    <property type="evidence" value="ECO:0007669"/>
    <property type="project" value="InterPro"/>
</dbReference>
<dbReference type="InterPro" id="IPR050640">
    <property type="entry name" value="Bact_2-comp_sensor_kinase"/>
</dbReference>
<dbReference type="InterPro" id="IPR036890">
    <property type="entry name" value="HATPase_C_sf"/>
</dbReference>
<evidence type="ECO:0000256" key="1">
    <source>
        <dbReference type="SAM" id="Phobius"/>
    </source>
</evidence>
<dbReference type="PANTHER" id="PTHR34220:SF7">
    <property type="entry name" value="SENSOR HISTIDINE KINASE YPDA"/>
    <property type="match status" value="1"/>
</dbReference>
<feature type="transmembrane region" description="Helical" evidence="1">
    <location>
        <begin position="34"/>
        <end position="52"/>
    </location>
</feature>
<feature type="transmembrane region" description="Helical" evidence="1">
    <location>
        <begin position="9"/>
        <end position="28"/>
    </location>
</feature>
<organism evidence="3 4">
    <name type="scientific">Flagellimonas maritima</name>
    <dbReference type="NCBI Taxonomy" id="1383885"/>
    <lineage>
        <taxon>Bacteria</taxon>
        <taxon>Pseudomonadati</taxon>
        <taxon>Bacteroidota</taxon>
        <taxon>Flavobacteriia</taxon>
        <taxon>Flavobacteriales</taxon>
        <taxon>Flavobacteriaceae</taxon>
        <taxon>Flagellimonas</taxon>
    </lineage>
</organism>
<reference evidence="3 4" key="1">
    <citation type="submission" date="2018-06" db="EMBL/GenBank/DDBJ databases">
        <title>Spongiibacterium sp. HME9304 Genome sequencing and assembly.</title>
        <authorList>
            <person name="Kang H."/>
            <person name="Kim H."/>
            <person name="Joh K."/>
        </authorList>
    </citation>
    <scope>NUCLEOTIDE SEQUENCE [LARGE SCALE GENOMIC DNA]</scope>
    <source>
        <strain evidence="3 4">HME9304</strain>
    </source>
</reference>
<dbReference type="Proteomes" id="UP000248536">
    <property type="component" value="Chromosome"/>
</dbReference>
<feature type="transmembrane region" description="Helical" evidence="1">
    <location>
        <begin position="166"/>
        <end position="189"/>
    </location>
</feature>
<name>A0A2Z4LVP9_9FLAO</name>
<dbReference type="GO" id="GO:0000155">
    <property type="term" value="F:phosphorelay sensor kinase activity"/>
    <property type="evidence" value="ECO:0007669"/>
    <property type="project" value="InterPro"/>
</dbReference>
<feature type="transmembrane region" description="Helical" evidence="1">
    <location>
        <begin position="64"/>
        <end position="89"/>
    </location>
</feature>
<dbReference type="SUPFAM" id="SSF55874">
    <property type="entry name" value="ATPase domain of HSP90 chaperone/DNA topoisomerase II/histidine kinase"/>
    <property type="match status" value="1"/>
</dbReference>
<protein>
    <recommendedName>
        <fullName evidence="2">Signal transduction histidine kinase internal region domain-containing protein</fullName>
    </recommendedName>
</protein>
<dbReference type="InterPro" id="IPR010559">
    <property type="entry name" value="Sig_transdc_His_kin_internal"/>
</dbReference>
<evidence type="ECO:0000313" key="4">
    <source>
        <dbReference type="Proteomes" id="UP000248536"/>
    </source>
</evidence>
<feature type="transmembrane region" description="Helical" evidence="1">
    <location>
        <begin position="101"/>
        <end position="130"/>
    </location>
</feature>
<sequence length="387" mass="43896">MNFTLNESILVIVSILVTSGCFNVALYFGYHRKLAYLFFAFYCFFHCFKIYLKTYQDNEILIPLFSLTAFDLVYLSVLMGMISLSAFLALRFEQPYKSLLIPAYIMVSLCFFFFIEELHYIFFSLGIAMIQSIYALRANKNAMLILVGLVGFAICEGPALAGVLNWGYFVGVIFLILCMVLSSSIELAAQNKEYQNALLRSARLENQLLKTTIQPHFILNSLTSLQELIEHDPQKASNFVHDLSKEFELFAKISDRNLIPVMDEIALINSYIGIMSVRKSVRFELKTENLSDSDDIPPGVFLTLIENGISHGYENRTKGTFRISKFENGNSIVYRVSNDGDVSGEFNNSGIGLNYVLARLKESYGENFKFESSAVSFGWQSTINIWS</sequence>
<keyword evidence="1" id="KW-1133">Transmembrane helix</keyword>
<feature type="domain" description="Signal transduction histidine kinase internal region" evidence="2">
    <location>
        <begin position="205"/>
        <end position="280"/>
    </location>
</feature>
<feature type="transmembrane region" description="Helical" evidence="1">
    <location>
        <begin position="142"/>
        <end position="160"/>
    </location>
</feature>
<accession>A0A2Z4LVP9</accession>
<dbReference type="EMBL" id="CP030104">
    <property type="protein sequence ID" value="AWX45832.1"/>
    <property type="molecule type" value="Genomic_DNA"/>
</dbReference>
<proteinExistence type="predicted"/>